<dbReference type="FunFam" id="1.10.510.10:FF:000021">
    <property type="entry name" value="Serine/threonine protein kinase"/>
    <property type="match status" value="1"/>
</dbReference>
<feature type="region of interest" description="Disordered" evidence="10">
    <location>
        <begin position="372"/>
        <end position="477"/>
    </location>
</feature>
<keyword evidence="11" id="KW-1133">Transmembrane helix</keyword>
<dbReference type="SMART" id="SM00220">
    <property type="entry name" value="S_TKc"/>
    <property type="match status" value="1"/>
</dbReference>
<dbReference type="PROSITE" id="PS00107">
    <property type="entry name" value="PROTEIN_KINASE_ATP"/>
    <property type="match status" value="1"/>
</dbReference>
<evidence type="ECO:0000256" key="11">
    <source>
        <dbReference type="SAM" id="Phobius"/>
    </source>
</evidence>
<keyword evidence="6 9" id="KW-0067">ATP-binding</keyword>
<dbReference type="Proteomes" id="UP001139648">
    <property type="component" value="Unassembled WGS sequence"/>
</dbReference>
<reference evidence="13" key="1">
    <citation type="submission" date="2022-06" db="EMBL/GenBank/DDBJ databases">
        <title>Sequencing the genomes of 1000 actinobacteria strains.</title>
        <authorList>
            <person name="Klenk H.-P."/>
        </authorList>
    </citation>
    <scope>NUCLEOTIDE SEQUENCE</scope>
    <source>
        <strain evidence="13">DSM 46694</strain>
    </source>
</reference>
<evidence type="ECO:0000256" key="8">
    <source>
        <dbReference type="ARBA" id="ARBA00048679"/>
    </source>
</evidence>
<comment type="catalytic activity">
    <reaction evidence="8">
        <text>L-seryl-[protein] + ATP = O-phospho-L-seryl-[protein] + ADP + H(+)</text>
        <dbReference type="Rhea" id="RHEA:17989"/>
        <dbReference type="Rhea" id="RHEA-COMP:9863"/>
        <dbReference type="Rhea" id="RHEA-COMP:11604"/>
        <dbReference type="ChEBI" id="CHEBI:15378"/>
        <dbReference type="ChEBI" id="CHEBI:29999"/>
        <dbReference type="ChEBI" id="CHEBI:30616"/>
        <dbReference type="ChEBI" id="CHEBI:83421"/>
        <dbReference type="ChEBI" id="CHEBI:456216"/>
        <dbReference type="EC" id="2.7.11.1"/>
    </reaction>
</comment>
<proteinExistence type="predicted"/>
<dbReference type="AlphaFoldDB" id="A0A9X2GV49"/>
<organism evidence="13 14">
    <name type="scientific">Nonomuraea thailandensis</name>
    <dbReference type="NCBI Taxonomy" id="1188745"/>
    <lineage>
        <taxon>Bacteria</taxon>
        <taxon>Bacillati</taxon>
        <taxon>Actinomycetota</taxon>
        <taxon>Actinomycetes</taxon>
        <taxon>Streptosporangiales</taxon>
        <taxon>Streptosporangiaceae</taxon>
        <taxon>Nonomuraea</taxon>
    </lineage>
</organism>
<dbReference type="EC" id="2.7.11.1" evidence="1"/>
<dbReference type="Pfam" id="PF00069">
    <property type="entry name" value="Pkinase"/>
    <property type="match status" value="1"/>
</dbReference>
<feature type="binding site" evidence="9">
    <location>
        <position position="41"/>
    </location>
    <ligand>
        <name>ATP</name>
        <dbReference type="ChEBI" id="CHEBI:30616"/>
    </ligand>
</feature>
<dbReference type="PROSITE" id="PS50011">
    <property type="entry name" value="PROTEIN_KINASE_DOM"/>
    <property type="match status" value="1"/>
</dbReference>
<gene>
    <name evidence="13" type="ORF">HD597_012696</name>
</gene>
<dbReference type="GO" id="GO:0004674">
    <property type="term" value="F:protein serine/threonine kinase activity"/>
    <property type="evidence" value="ECO:0007669"/>
    <property type="project" value="UniProtKB-KW"/>
</dbReference>
<evidence type="ECO:0000256" key="4">
    <source>
        <dbReference type="ARBA" id="ARBA00022741"/>
    </source>
</evidence>
<evidence type="ECO:0000313" key="14">
    <source>
        <dbReference type="Proteomes" id="UP001139648"/>
    </source>
</evidence>
<evidence type="ECO:0000313" key="13">
    <source>
        <dbReference type="EMBL" id="MCP2365676.1"/>
    </source>
</evidence>
<evidence type="ECO:0000256" key="2">
    <source>
        <dbReference type="ARBA" id="ARBA00022527"/>
    </source>
</evidence>
<keyword evidence="11" id="KW-0472">Membrane</keyword>
<keyword evidence="11" id="KW-0812">Transmembrane</keyword>
<comment type="catalytic activity">
    <reaction evidence="7">
        <text>L-threonyl-[protein] + ATP = O-phospho-L-threonyl-[protein] + ADP + H(+)</text>
        <dbReference type="Rhea" id="RHEA:46608"/>
        <dbReference type="Rhea" id="RHEA-COMP:11060"/>
        <dbReference type="Rhea" id="RHEA-COMP:11605"/>
        <dbReference type="ChEBI" id="CHEBI:15378"/>
        <dbReference type="ChEBI" id="CHEBI:30013"/>
        <dbReference type="ChEBI" id="CHEBI:30616"/>
        <dbReference type="ChEBI" id="CHEBI:61977"/>
        <dbReference type="ChEBI" id="CHEBI:456216"/>
        <dbReference type="EC" id="2.7.11.1"/>
    </reaction>
</comment>
<dbReference type="PANTHER" id="PTHR43289">
    <property type="entry name" value="MITOGEN-ACTIVATED PROTEIN KINASE KINASE KINASE 20-RELATED"/>
    <property type="match status" value="1"/>
</dbReference>
<dbReference type="Gene3D" id="1.10.510.10">
    <property type="entry name" value="Transferase(Phosphotransferase) domain 1"/>
    <property type="match status" value="1"/>
</dbReference>
<evidence type="ECO:0000259" key="12">
    <source>
        <dbReference type="PROSITE" id="PS50011"/>
    </source>
</evidence>
<dbReference type="PANTHER" id="PTHR43289:SF6">
    <property type="entry name" value="SERINE_THREONINE-PROTEIN KINASE NEKL-3"/>
    <property type="match status" value="1"/>
</dbReference>
<evidence type="ECO:0000256" key="3">
    <source>
        <dbReference type="ARBA" id="ARBA00022679"/>
    </source>
</evidence>
<evidence type="ECO:0000256" key="5">
    <source>
        <dbReference type="ARBA" id="ARBA00022777"/>
    </source>
</evidence>
<feature type="compositionally biased region" description="Low complexity" evidence="10">
    <location>
        <begin position="375"/>
        <end position="385"/>
    </location>
</feature>
<keyword evidence="14" id="KW-1185">Reference proteome</keyword>
<sequence length="477" mass="49250">MLGPGSSLNDRYVLGARIGGGGMGEVWRADDTVLGRTVAVKVLMPALSEDPTFAQRFQNEARAMATLAHPGVVDVYDYGICDVGGRRVSFLVMEHIQGESLDRVLRRGPLGVATTMRLVAEVADALAAAHAQGIVHRDVKPANLMVRPGGGVVLTDFGIAHSASAGQLTATGTMLCSAGYCAPEMATSNEVTPAVDVYALGVVAYECLSGRLPFQGDTPIQIIFKHLNAPAPRLPEDVPAGVRQVVERALEKAPDARWLTAPQMAEAARAALAAPGSPVPAFDETRPASVAGAHEPADAPAGPSSMAGAAGTAPASGVTGVPLTTPGTTATSRRRTLRVVATMSAAVIVSAAVAGFVWFRPTPQAVRDEVPLPPVSVSSPAELVPTTPSAVGGRRHTTEPTKRQPTPRATRATPVPSPSPTVTTSSPVTESPTATPTTSEPEEPTQEPTTPGPEEPTSEPTITGEPGEIQCIRSPCP</sequence>
<dbReference type="InterPro" id="IPR008271">
    <property type="entry name" value="Ser/Thr_kinase_AS"/>
</dbReference>
<feature type="transmembrane region" description="Helical" evidence="11">
    <location>
        <begin position="339"/>
        <end position="359"/>
    </location>
</feature>
<evidence type="ECO:0000256" key="9">
    <source>
        <dbReference type="PROSITE-ProRule" id="PRU10141"/>
    </source>
</evidence>
<keyword evidence="5 13" id="KW-0418">Kinase</keyword>
<dbReference type="RefSeq" id="WP_308210952.1">
    <property type="nucleotide sequence ID" value="NZ_BAABKA010000055.1"/>
</dbReference>
<dbReference type="InterPro" id="IPR011009">
    <property type="entry name" value="Kinase-like_dom_sf"/>
</dbReference>
<feature type="compositionally biased region" description="Low complexity" evidence="10">
    <location>
        <begin position="458"/>
        <end position="468"/>
    </location>
</feature>
<comment type="caution">
    <text evidence="13">The sequence shown here is derived from an EMBL/GenBank/DDBJ whole genome shotgun (WGS) entry which is preliminary data.</text>
</comment>
<dbReference type="PRINTS" id="PR01217">
    <property type="entry name" value="PRICHEXTENSN"/>
</dbReference>
<dbReference type="GO" id="GO:0045717">
    <property type="term" value="P:negative regulation of fatty acid biosynthetic process"/>
    <property type="evidence" value="ECO:0007669"/>
    <property type="project" value="UniProtKB-ARBA"/>
</dbReference>
<evidence type="ECO:0000256" key="10">
    <source>
        <dbReference type="SAM" id="MobiDB-lite"/>
    </source>
</evidence>
<dbReference type="GO" id="GO:0005524">
    <property type="term" value="F:ATP binding"/>
    <property type="evidence" value="ECO:0007669"/>
    <property type="project" value="UniProtKB-UniRule"/>
</dbReference>
<protein>
    <recommendedName>
        <fullName evidence="1">non-specific serine/threonine protein kinase</fullName>
        <ecNumber evidence="1">2.7.11.1</ecNumber>
    </recommendedName>
</protein>
<dbReference type="FunFam" id="3.30.200.20:FF:000035">
    <property type="entry name" value="Serine/threonine protein kinase Stk1"/>
    <property type="match status" value="1"/>
</dbReference>
<dbReference type="EMBL" id="JAMZEB010000002">
    <property type="protein sequence ID" value="MCP2365676.1"/>
    <property type="molecule type" value="Genomic_DNA"/>
</dbReference>
<dbReference type="CDD" id="cd14014">
    <property type="entry name" value="STKc_PknB_like"/>
    <property type="match status" value="1"/>
</dbReference>
<dbReference type="Gene3D" id="3.30.200.20">
    <property type="entry name" value="Phosphorylase Kinase, domain 1"/>
    <property type="match status" value="1"/>
</dbReference>
<evidence type="ECO:0000256" key="7">
    <source>
        <dbReference type="ARBA" id="ARBA00047899"/>
    </source>
</evidence>
<keyword evidence="4 9" id="KW-0547">Nucleotide-binding</keyword>
<dbReference type="SUPFAM" id="SSF56112">
    <property type="entry name" value="Protein kinase-like (PK-like)"/>
    <property type="match status" value="1"/>
</dbReference>
<dbReference type="PROSITE" id="PS00108">
    <property type="entry name" value="PROTEIN_KINASE_ST"/>
    <property type="match status" value="1"/>
</dbReference>
<keyword evidence="3 13" id="KW-0808">Transferase</keyword>
<evidence type="ECO:0000256" key="1">
    <source>
        <dbReference type="ARBA" id="ARBA00012513"/>
    </source>
</evidence>
<feature type="compositionally biased region" description="Low complexity" evidence="10">
    <location>
        <begin position="298"/>
        <end position="331"/>
    </location>
</feature>
<dbReference type="InterPro" id="IPR017441">
    <property type="entry name" value="Protein_kinase_ATP_BS"/>
</dbReference>
<feature type="compositionally biased region" description="Low complexity" evidence="10">
    <location>
        <begin position="403"/>
        <end position="439"/>
    </location>
</feature>
<feature type="domain" description="Protein kinase" evidence="12">
    <location>
        <begin position="12"/>
        <end position="272"/>
    </location>
</feature>
<evidence type="ECO:0000256" key="6">
    <source>
        <dbReference type="ARBA" id="ARBA00022840"/>
    </source>
</evidence>
<accession>A0A9X2GV49</accession>
<keyword evidence="2" id="KW-0723">Serine/threonine-protein kinase</keyword>
<feature type="region of interest" description="Disordered" evidence="10">
    <location>
        <begin position="276"/>
        <end position="332"/>
    </location>
</feature>
<name>A0A9X2GV49_9ACTN</name>
<dbReference type="InterPro" id="IPR000719">
    <property type="entry name" value="Prot_kinase_dom"/>
</dbReference>